<proteinExistence type="predicted"/>
<keyword evidence="2" id="KW-1185">Reference proteome</keyword>
<dbReference type="InterPro" id="IPR011051">
    <property type="entry name" value="RmlC_Cupin_sf"/>
</dbReference>
<dbReference type="AlphaFoldDB" id="A0A5J4KX55"/>
<evidence type="ECO:0000313" key="2">
    <source>
        <dbReference type="Proteomes" id="UP000326912"/>
    </source>
</evidence>
<evidence type="ECO:0000313" key="1">
    <source>
        <dbReference type="EMBL" id="GER91130.1"/>
    </source>
</evidence>
<dbReference type="InterPro" id="IPR014710">
    <property type="entry name" value="RmlC-like_jellyroll"/>
</dbReference>
<protein>
    <recommendedName>
        <fullName evidence="3">Cupin type-1 domain-containing protein</fullName>
    </recommendedName>
</protein>
<dbReference type="SUPFAM" id="SSF51182">
    <property type="entry name" value="RmlC-like cupins"/>
    <property type="match status" value="1"/>
</dbReference>
<dbReference type="Proteomes" id="UP000326912">
    <property type="component" value="Unassembled WGS sequence"/>
</dbReference>
<accession>A0A5J4KX55</accession>
<gene>
    <name evidence="1" type="ORF">KDW_52920</name>
</gene>
<sequence>MGHYIENTGNTTLRFLEIFKSDHFADVPLNQWMALTPPELVQAHLNLNQTVMNSLQKQKHPIVK</sequence>
<evidence type="ECO:0008006" key="3">
    <source>
        <dbReference type="Google" id="ProtNLM"/>
    </source>
</evidence>
<organism evidence="1 2">
    <name type="scientific">Dictyobacter vulcani</name>
    <dbReference type="NCBI Taxonomy" id="2607529"/>
    <lineage>
        <taxon>Bacteria</taxon>
        <taxon>Bacillati</taxon>
        <taxon>Chloroflexota</taxon>
        <taxon>Ktedonobacteria</taxon>
        <taxon>Ktedonobacterales</taxon>
        <taxon>Dictyobacteraceae</taxon>
        <taxon>Dictyobacter</taxon>
    </lineage>
</organism>
<comment type="caution">
    <text evidence="1">The sequence shown here is derived from an EMBL/GenBank/DDBJ whole genome shotgun (WGS) entry which is preliminary data.</text>
</comment>
<dbReference type="EMBL" id="BKZW01000003">
    <property type="protein sequence ID" value="GER91130.1"/>
    <property type="molecule type" value="Genomic_DNA"/>
</dbReference>
<reference evidence="1 2" key="1">
    <citation type="submission" date="2019-10" db="EMBL/GenBank/DDBJ databases">
        <title>Dictyobacter vulcani sp. nov., within the class Ktedonobacteria, isolated from soil of volcanic Mt. Zao.</title>
        <authorList>
            <person name="Zheng Y."/>
            <person name="Wang C.M."/>
            <person name="Sakai Y."/>
            <person name="Abe K."/>
            <person name="Yokota A."/>
            <person name="Yabe S."/>
        </authorList>
    </citation>
    <scope>NUCLEOTIDE SEQUENCE [LARGE SCALE GENOMIC DNA]</scope>
    <source>
        <strain evidence="1 2">W12</strain>
    </source>
</reference>
<dbReference type="Gene3D" id="2.60.120.10">
    <property type="entry name" value="Jelly Rolls"/>
    <property type="match status" value="1"/>
</dbReference>
<name>A0A5J4KX55_9CHLR</name>